<dbReference type="GO" id="GO:0030007">
    <property type="term" value="P:intracellular potassium ion homeostasis"/>
    <property type="evidence" value="ECO:0007669"/>
    <property type="project" value="TreeGrafter"/>
</dbReference>
<dbReference type="PRINTS" id="PR00121">
    <property type="entry name" value="NAKATPASE"/>
</dbReference>
<feature type="transmembrane region" description="Helical" evidence="14">
    <location>
        <begin position="785"/>
        <end position="809"/>
    </location>
</feature>
<dbReference type="Pfam" id="PF00690">
    <property type="entry name" value="Cation_ATPase_N"/>
    <property type="match status" value="1"/>
</dbReference>
<feature type="transmembrane region" description="Helical" evidence="14">
    <location>
        <begin position="85"/>
        <end position="101"/>
    </location>
</feature>
<dbReference type="Pfam" id="PF00122">
    <property type="entry name" value="E1-E2_ATPase"/>
    <property type="match status" value="1"/>
</dbReference>
<feature type="transmembrane region" description="Helical" evidence="14">
    <location>
        <begin position="272"/>
        <end position="303"/>
    </location>
</feature>
<keyword evidence="10" id="KW-1278">Translocase</keyword>
<keyword evidence="5 14" id="KW-0812">Transmembrane</keyword>
<dbReference type="Proteomes" id="UP000460435">
    <property type="component" value="Unassembled WGS sequence"/>
</dbReference>
<dbReference type="InterPro" id="IPR006068">
    <property type="entry name" value="ATPase_P-typ_cation-transptr_C"/>
</dbReference>
<dbReference type="PRINTS" id="PR00119">
    <property type="entry name" value="CATATPASE"/>
</dbReference>
<sequence length="932" mass="98688">MNRGSGNHHVLPEHEVFLLFETDREHGLDADEARRRLHQIGPNVLPRLSRRGPLVRLLLQFHHPLIYVLLAAAAATTAIGELVDASVILAVVVLNAGIGYLQESRAERALDALVAMVQTEATVVRNGSKVRIPSEEVVPGDVVVLETGDKVPADLRLFAVQELQIDESALTGESVPVAKQSLKLPADTVLGDRANMAYSTSLVSRGHGRGVVVATGADTEIGTIHRLVGEAKTLQTPLTRKIGRFSRILTVAILVLAALTFLLGLARGEDAGYMLTAAVALAVGAIPEGLPAVVTITLAIGVARMAKRQAIIRKLPAVETLGSTTVIGTDKTGTLTSNEMTVTTVVAGDETFTITGTGYAPEGTIRLESAHTSAAHADGLSPDRFPALRECLLAGVLCNDSHLSEHDGRWGITGDPTEAAMITAAAKAGLRQAEVNDEYPRLESLPFDSDRGYMVTLHRKPGGGTVAYLKGAVERVLAMANQELDADGQPAPVDHGAVHAHTDRMASVALRVLAVARVDLAPPPSVDHTGVTTLTELSDELLAGAKVTVLGLQAMYDPPRQDAIDAVGTCLHAGIEVKMITGDHAVTARAIAEQFGLSGPAGQALEIMTGRELSACPVDELPEAIERTTVFARVSPEQKLRLVESMQARGHVVAMTGDGVNDAPALRRADIGVAMGVGGTEVAKEAADMVLTNDDFASIEAAVEEGRGVFDNLRKFITFTLPTSMGQGLVVLAAILFATQLPILPVQILWVNMITAVALGLVLAFEPLEKDIMDRAPIPPSRPLLTAALMGRIGLVSIVMLIGAFWLFHLELDRGASIEEARTVAVNVFMLVQAAYLLSCRSLERSFVHAGVFSNPWVGVGISAMLLLQIAFTYAPWMNSLFHSAPVDAGSWLRALGVAVAAYGVVGAEKAIRRRLSSRPGYPAVKGSHAGH</sequence>
<comment type="caution">
    <text evidence="16">The sequence shown here is derived from an EMBL/GenBank/DDBJ whole genome shotgun (WGS) entry which is preliminary data.</text>
</comment>
<comment type="similarity">
    <text evidence="2">Belongs to the cation transport ATPase (P-type) (TC 3.A.3) family. Type IIA subfamily.</text>
</comment>
<dbReference type="InterPro" id="IPR036412">
    <property type="entry name" value="HAD-like_sf"/>
</dbReference>
<dbReference type="AlphaFoldDB" id="A0A7K3M8X4"/>
<keyword evidence="4" id="KW-0597">Phosphoprotein</keyword>
<keyword evidence="11 14" id="KW-1133">Transmembrane helix</keyword>
<dbReference type="SFLD" id="SFLDG00002">
    <property type="entry name" value="C1.7:_P-type_atpase_like"/>
    <property type="match status" value="1"/>
</dbReference>
<comment type="catalytic activity">
    <reaction evidence="13">
        <text>ATP + H2O = ADP + phosphate + H(+)</text>
        <dbReference type="Rhea" id="RHEA:13065"/>
        <dbReference type="ChEBI" id="CHEBI:15377"/>
        <dbReference type="ChEBI" id="CHEBI:15378"/>
        <dbReference type="ChEBI" id="CHEBI:30616"/>
        <dbReference type="ChEBI" id="CHEBI:43474"/>
        <dbReference type="ChEBI" id="CHEBI:456216"/>
    </reaction>
</comment>
<dbReference type="Gene3D" id="3.40.50.1000">
    <property type="entry name" value="HAD superfamily/HAD-like"/>
    <property type="match status" value="1"/>
</dbReference>
<name>A0A7K3M8X4_9ACTN</name>
<dbReference type="SUPFAM" id="SSF81653">
    <property type="entry name" value="Calcium ATPase, transduction domain A"/>
    <property type="match status" value="1"/>
</dbReference>
<feature type="transmembrane region" description="Helical" evidence="14">
    <location>
        <begin position="248"/>
        <end position="266"/>
    </location>
</feature>
<dbReference type="Pfam" id="PF08282">
    <property type="entry name" value="Hydrolase_3"/>
    <property type="match status" value="1"/>
</dbReference>
<evidence type="ECO:0000256" key="14">
    <source>
        <dbReference type="SAM" id="Phobius"/>
    </source>
</evidence>
<evidence type="ECO:0000256" key="10">
    <source>
        <dbReference type="ARBA" id="ARBA00022967"/>
    </source>
</evidence>
<comment type="subcellular location">
    <subcellularLocation>
        <location evidence="1">Cell membrane</location>
        <topology evidence="1">Multi-pass membrane protein</topology>
    </subcellularLocation>
</comment>
<dbReference type="Gene3D" id="1.20.1110.10">
    <property type="entry name" value="Calcium-transporting ATPase, transmembrane domain"/>
    <property type="match status" value="1"/>
</dbReference>
<dbReference type="PROSITE" id="PS00154">
    <property type="entry name" value="ATPASE_E1_E2"/>
    <property type="match status" value="1"/>
</dbReference>
<dbReference type="FunFam" id="3.40.50.1000:FF:000211">
    <property type="entry name" value="Plasma membrane ATPase"/>
    <property type="match status" value="1"/>
</dbReference>
<dbReference type="InterPro" id="IPR018303">
    <property type="entry name" value="ATPase_P-typ_P_site"/>
</dbReference>
<gene>
    <name evidence="16" type="ORF">F7O44_21495</name>
</gene>
<organism evidence="16 17">
    <name type="scientific">Phytoactinopolyspora mesophila</name>
    <dbReference type="NCBI Taxonomy" id="2650750"/>
    <lineage>
        <taxon>Bacteria</taxon>
        <taxon>Bacillati</taxon>
        <taxon>Actinomycetota</taxon>
        <taxon>Actinomycetes</taxon>
        <taxon>Jiangellales</taxon>
        <taxon>Jiangellaceae</taxon>
        <taxon>Phytoactinopolyspora</taxon>
    </lineage>
</organism>
<dbReference type="SUPFAM" id="SSF81660">
    <property type="entry name" value="Metal cation-transporting ATPase, ATP-binding domain N"/>
    <property type="match status" value="1"/>
</dbReference>
<dbReference type="GO" id="GO:0005886">
    <property type="term" value="C:plasma membrane"/>
    <property type="evidence" value="ECO:0007669"/>
    <property type="project" value="UniProtKB-SubCell"/>
</dbReference>
<feature type="transmembrane region" description="Helical" evidence="14">
    <location>
        <begin position="821"/>
        <end position="838"/>
    </location>
</feature>
<dbReference type="SMART" id="SM00831">
    <property type="entry name" value="Cation_ATPase_N"/>
    <property type="match status" value="1"/>
</dbReference>
<dbReference type="GO" id="GO:0046872">
    <property type="term" value="F:metal ion binding"/>
    <property type="evidence" value="ECO:0007669"/>
    <property type="project" value="UniProtKB-KW"/>
</dbReference>
<evidence type="ECO:0000256" key="6">
    <source>
        <dbReference type="ARBA" id="ARBA00022723"/>
    </source>
</evidence>
<keyword evidence="9" id="KW-0460">Magnesium</keyword>
<evidence type="ECO:0000256" key="9">
    <source>
        <dbReference type="ARBA" id="ARBA00022842"/>
    </source>
</evidence>
<dbReference type="InterPro" id="IPR001757">
    <property type="entry name" value="P_typ_ATPase"/>
</dbReference>
<evidence type="ECO:0000256" key="3">
    <source>
        <dbReference type="ARBA" id="ARBA00022475"/>
    </source>
</evidence>
<dbReference type="InterPro" id="IPR044492">
    <property type="entry name" value="P_typ_ATPase_HD_dom"/>
</dbReference>
<dbReference type="GO" id="GO:1990573">
    <property type="term" value="P:potassium ion import across plasma membrane"/>
    <property type="evidence" value="ECO:0007669"/>
    <property type="project" value="TreeGrafter"/>
</dbReference>
<dbReference type="Pfam" id="PF13246">
    <property type="entry name" value="Cation_ATPase"/>
    <property type="match status" value="1"/>
</dbReference>
<feature type="transmembrane region" description="Helical" evidence="14">
    <location>
        <begin position="57"/>
        <end position="79"/>
    </location>
</feature>
<feature type="domain" description="Cation-transporting P-type ATPase N-terminal" evidence="15">
    <location>
        <begin position="7"/>
        <end position="81"/>
    </location>
</feature>
<dbReference type="InterPro" id="IPR050510">
    <property type="entry name" value="Cation_transp_ATPase_P-type"/>
</dbReference>
<dbReference type="EMBL" id="WLZY01000008">
    <property type="protein sequence ID" value="NDL59650.1"/>
    <property type="molecule type" value="Genomic_DNA"/>
</dbReference>
<dbReference type="Gene3D" id="3.40.1110.10">
    <property type="entry name" value="Calcium-transporting ATPase, cytoplasmic domain N"/>
    <property type="match status" value="1"/>
</dbReference>
<dbReference type="GO" id="GO:1902600">
    <property type="term" value="P:proton transmembrane transport"/>
    <property type="evidence" value="ECO:0007669"/>
    <property type="project" value="TreeGrafter"/>
</dbReference>
<evidence type="ECO:0000256" key="1">
    <source>
        <dbReference type="ARBA" id="ARBA00004651"/>
    </source>
</evidence>
<proteinExistence type="inferred from homology"/>
<feature type="transmembrane region" description="Helical" evidence="14">
    <location>
        <begin position="892"/>
        <end position="912"/>
    </location>
</feature>
<dbReference type="NCBIfam" id="TIGR01494">
    <property type="entry name" value="ATPase_P-type"/>
    <property type="match status" value="3"/>
</dbReference>
<dbReference type="Gene3D" id="2.70.150.10">
    <property type="entry name" value="Calcium-transporting ATPase, cytoplasmic transduction domain A"/>
    <property type="match status" value="1"/>
</dbReference>
<dbReference type="InterPro" id="IPR059000">
    <property type="entry name" value="ATPase_P-type_domA"/>
</dbReference>
<dbReference type="GO" id="GO:0005524">
    <property type="term" value="F:ATP binding"/>
    <property type="evidence" value="ECO:0007669"/>
    <property type="project" value="UniProtKB-KW"/>
</dbReference>
<evidence type="ECO:0000259" key="15">
    <source>
        <dbReference type="SMART" id="SM00831"/>
    </source>
</evidence>
<dbReference type="SFLD" id="SFLDS00003">
    <property type="entry name" value="Haloacid_Dehalogenase"/>
    <property type="match status" value="1"/>
</dbReference>
<evidence type="ECO:0000256" key="2">
    <source>
        <dbReference type="ARBA" id="ARBA00005675"/>
    </source>
</evidence>
<dbReference type="SUPFAM" id="SSF56784">
    <property type="entry name" value="HAD-like"/>
    <property type="match status" value="1"/>
</dbReference>
<evidence type="ECO:0000256" key="7">
    <source>
        <dbReference type="ARBA" id="ARBA00022741"/>
    </source>
</evidence>
<keyword evidence="8" id="KW-0067">ATP-binding</keyword>
<keyword evidence="6" id="KW-0479">Metal-binding</keyword>
<evidence type="ECO:0000256" key="11">
    <source>
        <dbReference type="ARBA" id="ARBA00022989"/>
    </source>
</evidence>
<feature type="transmembrane region" description="Helical" evidence="14">
    <location>
        <begin position="716"/>
        <end position="738"/>
    </location>
</feature>
<dbReference type="InterPro" id="IPR023214">
    <property type="entry name" value="HAD_sf"/>
</dbReference>
<evidence type="ECO:0000256" key="8">
    <source>
        <dbReference type="ARBA" id="ARBA00022840"/>
    </source>
</evidence>
<reference evidence="16 17" key="1">
    <citation type="submission" date="2019-11" db="EMBL/GenBank/DDBJ databases">
        <authorList>
            <person name="Li X.-J."/>
            <person name="Feng X.-M."/>
        </authorList>
    </citation>
    <scope>NUCLEOTIDE SEQUENCE [LARGE SCALE GENOMIC DNA]</scope>
    <source>
        <strain evidence="16 17">XMNu-373</strain>
    </source>
</reference>
<feature type="transmembrane region" description="Helical" evidence="14">
    <location>
        <begin position="744"/>
        <end position="765"/>
    </location>
</feature>
<dbReference type="PANTHER" id="PTHR43294">
    <property type="entry name" value="SODIUM/POTASSIUM-TRANSPORTING ATPASE SUBUNIT ALPHA"/>
    <property type="match status" value="1"/>
</dbReference>
<dbReference type="GO" id="GO:0005391">
    <property type="term" value="F:P-type sodium:potassium-exchanging transporter activity"/>
    <property type="evidence" value="ECO:0007669"/>
    <property type="project" value="TreeGrafter"/>
</dbReference>
<evidence type="ECO:0000256" key="5">
    <source>
        <dbReference type="ARBA" id="ARBA00022692"/>
    </source>
</evidence>
<dbReference type="PANTHER" id="PTHR43294:SF20">
    <property type="entry name" value="P-TYPE ATPASE"/>
    <property type="match status" value="1"/>
</dbReference>
<dbReference type="SUPFAM" id="SSF81665">
    <property type="entry name" value="Calcium ATPase, transmembrane domain M"/>
    <property type="match status" value="1"/>
</dbReference>
<dbReference type="InterPro" id="IPR023299">
    <property type="entry name" value="ATPase_P-typ_cyto_dom_N"/>
</dbReference>
<dbReference type="InterPro" id="IPR004014">
    <property type="entry name" value="ATPase_P-typ_cation-transptr_N"/>
</dbReference>
<evidence type="ECO:0000313" key="17">
    <source>
        <dbReference type="Proteomes" id="UP000460435"/>
    </source>
</evidence>
<keyword evidence="12 14" id="KW-0472">Membrane</keyword>
<protein>
    <submittedName>
        <fullName evidence="16">HAD-IC family P-type ATPase</fullName>
    </submittedName>
</protein>
<accession>A0A7K3M8X4</accession>
<dbReference type="GO" id="GO:0016887">
    <property type="term" value="F:ATP hydrolysis activity"/>
    <property type="evidence" value="ECO:0007669"/>
    <property type="project" value="InterPro"/>
</dbReference>
<keyword evidence="17" id="KW-1185">Reference proteome</keyword>
<evidence type="ECO:0000256" key="4">
    <source>
        <dbReference type="ARBA" id="ARBA00022553"/>
    </source>
</evidence>
<dbReference type="Pfam" id="PF00689">
    <property type="entry name" value="Cation_ATPase_C"/>
    <property type="match status" value="1"/>
</dbReference>
<feature type="transmembrane region" description="Helical" evidence="14">
    <location>
        <begin position="850"/>
        <end position="872"/>
    </location>
</feature>
<dbReference type="SFLD" id="SFLDF00027">
    <property type="entry name" value="p-type_atpase"/>
    <property type="match status" value="1"/>
</dbReference>
<dbReference type="InterPro" id="IPR008250">
    <property type="entry name" value="ATPase_P-typ_transduc_dom_A_sf"/>
</dbReference>
<dbReference type="GO" id="GO:0036376">
    <property type="term" value="P:sodium ion export across plasma membrane"/>
    <property type="evidence" value="ECO:0007669"/>
    <property type="project" value="TreeGrafter"/>
</dbReference>
<dbReference type="InterPro" id="IPR023298">
    <property type="entry name" value="ATPase_P-typ_TM_dom_sf"/>
</dbReference>
<dbReference type="GO" id="GO:0006883">
    <property type="term" value="P:intracellular sodium ion homeostasis"/>
    <property type="evidence" value="ECO:0007669"/>
    <property type="project" value="TreeGrafter"/>
</dbReference>
<keyword evidence="7" id="KW-0547">Nucleotide-binding</keyword>
<dbReference type="FunFam" id="2.70.150.10:FF:000016">
    <property type="entry name" value="Calcium-transporting P-type ATPase putative"/>
    <property type="match status" value="1"/>
</dbReference>
<evidence type="ECO:0000256" key="13">
    <source>
        <dbReference type="ARBA" id="ARBA00049360"/>
    </source>
</evidence>
<keyword evidence="3" id="KW-1003">Cell membrane</keyword>
<evidence type="ECO:0000313" key="16">
    <source>
        <dbReference type="EMBL" id="NDL59650.1"/>
    </source>
</evidence>
<evidence type="ECO:0000256" key="12">
    <source>
        <dbReference type="ARBA" id="ARBA00023136"/>
    </source>
</evidence>